<protein>
    <submittedName>
        <fullName evidence="3">Uncharacterized protein</fullName>
    </submittedName>
</protein>
<name>A0ABM4TYN4_DROSZ</name>
<gene>
    <name evidence="3" type="primary">LOC139354747</name>
</gene>
<evidence type="ECO:0000313" key="2">
    <source>
        <dbReference type="Proteomes" id="UP001652628"/>
    </source>
</evidence>
<dbReference type="RefSeq" id="XP_070855093.1">
    <property type="nucleotide sequence ID" value="XM_070998992.1"/>
</dbReference>
<proteinExistence type="predicted"/>
<evidence type="ECO:0000256" key="1">
    <source>
        <dbReference type="SAM" id="MobiDB-lite"/>
    </source>
</evidence>
<sequence>MEGITQKPRQIRLLEVSVDDKRRQIKASEDRPMKKPIGKEKTERDFDSYMDVYWQRKTTRYTISDEPSIGKLLNSTPTSYSAAKARLEDVLVSKKKEERWPPAKGQLAEPLAASARMLGDFLQYQQINPLSNPAPSHPMAMLAYWEKLLSIRRDDAAKVENKMTATKHKQKHVEHSHYYEVIIVKCMYSRSGPLAESIYMAMSVCPDTDEPCFTACVFFLLKI</sequence>
<evidence type="ECO:0000313" key="3">
    <source>
        <dbReference type="RefSeq" id="XP_070855093.1"/>
    </source>
</evidence>
<keyword evidence="2" id="KW-1185">Reference proteome</keyword>
<feature type="region of interest" description="Disordered" evidence="1">
    <location>
        <begin position="21"/>
        <end position="42"/>
    </location>
</feature>
<dbReference type="GeneID" id="139354747"/>
<dbReference type="Proteomes" id="UP001652628">
    <property type="component" value="Unplaced"/>
</dbReference>
<reference evidence="3" key="1">
    <citation type="submission" date="2025-08" db="UniProtKB">
        <authorList>
            <consortium name="RefSeq"/>
        </authorList>
    </citation>
    <scope>IDENTIFICATION</scope>
</reference>
<organism evidence="2 3">
    <name type="scientific">Drosophila suzukii</name>
    <name type="common">Spotted-wing drosophila fruit fly</name>
    <dbReference type="NCBI Taxonomy" id="28584"/>
    <lineage>
        <taxon>Eukaryota</taxon>
        <taxon>Metazoa</taxon>
        <taxon>Ecdysozoa</taxon>
        <taxon>Arthropoda</taxon>
        <taxon>Hexapoda</taxon>
        <taxon>Insecta</taxon>
        <taxon>Pterygota</taxon>
        <taxon>Neoptera</taxon>
        <taxon>Endopterygota</taxon>
        <taxon>Diptera</taxon>
        <taxon>Brachycera</taxon>
        <taxon>Muscomorpha</taxon>
        <taxon>Ephydroidea</taxon>
        <taxon>Drosophilidae</taxon>
        <taxon>Drosophila</taxon>
        <taxon>Sophophora</taxon>
    </lineage>
</organism>
<accession>A0ABM4TYN4</accession>